<accession>A0ABU2Y2X6</accession>
<proteinExistence type="predicted"/>
<reference evidence="3 4" key="1">
    <citation type="submission" date="2023-09" db="EMBL/GenBank/DDBJ databases">
        <authorList>
            <person name="Rey-Velasco X."/>
        </authorList>
    </citation>
    <scope>NUCLEOTIDE SEQUENCE [LARGE SCALE GENOMIC DNA]</scope>
    <source>
        <strain evidence="3 4">P050</strain>
    </source>
</reference>
<dbReference type="Pfam" id="PF07364">
    <property type="entry name" value="DUF1485"/>
    <property type="match status" value="1"/>
</dbReference>
<keyword evidence="4" id="KW-1185">Reference proteome</keyword>
<evidence type="ECO:0000313" key="4">
    <source>
        <dbReference type="Proteomes" id="UP001252186"/>
    </source>
</evidence>
<sequence length="541" mass="60134">MQLIITTGKNQHYNQSKTTMNKYILLIALSISLFSCKENSTNLKKKLPKIAIAGIAIESSTFSPAKSHIEAFHPVTGEVIFNSYPFFSKDSVNRNRADWYPTLRGRSLPGGITTREAYEEMVEKTLKMLKENLPYDGLFFDIHGAMSVVGVDDPEGDFIQRIREIIGNETLISTSMDLHGNVSERLAHHSDLITCYRMAPHEDALESKKRAVDNLLERLESGKGKPKYKAWIPVPILLPGEKTSTRIEPGKSLYAKVDPLTKKEGVVDAAIWIGYAWADEPRNHAAIVVTGDDKNEVSESAEYLAKSMWDVRNQFDFVAPTTNYKQAISKAIKSDKKPFMISDMGDNPTAGGAGDVTWTISELLKNKALINSNKQLIYASIPGPNFVAKAIEIGVGGTINEVAGALVDNRYAPPVRLNGTITAIKHGDKHAETEVVVKVGNISVIVTKKRKPYHRKSDFTNLNLDPNNADIVVVKIGYLVPELYDMRGDWIMALTPGGVDQDLDRLGHKSIKRPMFPIDANMKDPNLSTRFIPLSHQQKNY</sequence>
<dbReference type="EMBL" id="JAVRHV010000001">
    <property type="protein sequence ID" value="MDT0552387.1"/>
    <property type="molecule type" value="Genomic_DNA"/>
</dbReference>
<organism evidence="3 4">
    <name type="scientific">Urechidicola vernalis</name>
    <dbReference type="NCBI Taxonomy" id="3075600"/>
    <lineage>
        <taxon>Bacteria</taxon>
        <taxon>Pseudomonadati</taxon>
        <taxon>Bacteroidota</taxon>
        <taxon>Flavobacteriia</taxon>
        <taxon>Flavobacteriales</taxon>
        <taxon>Flavobacteriaceae</taxon>
        <taxon>Urechidicola</taxon>
    </lineage>
</organism>
<dbReference type="InterPro" id="IPR015995">
    <property type="entry name" value="MlrC_N"/>
</dbReference>
<evidence type="ECO:0000259" key="2">
    <source>
        <dbReference type="Pfam" id="PF07364"/>
    </source>
</evidence>
<dbReference type="Proteomes" id="UP001252186">
    <property type="component" value="Unassembled WGS sequence"/>
</dbReference>
<dbReference type="InterPro" id="IPR009197">
    <property type="entry name" value="MlrC"/>
</dbReference>
<dbReference type="RefSeq" id="WP_311592247.1">
    <property type="nucleotide sequence ID" value="NZ_JAVRHV010000001.1"/>
</dbReference>
<dbReference type="PIRSF" id="PIRSF012702">
    <property type="entry name" value="UCP012702"/>
    <property type="match status" value="1"/>
</dbReference>
<dbReference type="InterPro" id="IPR010799">
    <property type="entry name" value="MlrC_C"/>
</dbReference>
<evidence type="ECO:0000313" key="3">
    <source>
        <dbReference type="EMBL" id="MDT0552387.1"/>
    </source>
</evidence>
<feature type="domain" description="Microcystin LR degradation protein MlrC C-terminal" evidence="1">
    <location>
        <begin position="341"/>
        <end position="509"/>
    </location>
</feature>
<name>A0ABU2Y2X6_9FLAO</name>
<gene>
    <name evidence="3" type="ORF">RM519_03930</name>
</gene>
<dbReference type="Pfam" id="PF07171">
    <property type="entry name" value="MlrC_C"/>
    <property type="match status" value="1"/>
</dbReference>
<feature type="domain" description="Microcystin LR degradation protein MlrC N-terminal" evidence="2">
    <location>
        <begin position="49"/>
        <end position="331"/>
    </location>
</feature>
<evidence type="ECO:0000259" key="1">
    <source>
        <dbReference type="Pfam" id="PF07171"/>
    </source>
</evidence>
<comment type="caution">
    <text evidence="3">The sequence shown here is derived from an EMBL/GenBank/DDBJ whole genome shotgun (WGS) entry which is preliminary data.</text>
</comment>
<protein>
    <submittedName>
        <fullName evidence="3">M81 family metallopeptidase</fullName>
    </submittedName>
</protein>